<comment type="subcellular location">
    <subcellularLocation>
        <location evidence="1">Membrane</location>
        <topology evidence="1">Lipid-anchor</topology>
        <topology evidence="1">GPI-anchor</topology>
    </subcellularLocation>
</comment>
<dbReference type="KEGG" id="bvk:117243557"/>
<evidence type="ECO:0000256" key="3">
    <source>
        <dbReference type="ARBA" id="ARBA00022692"/>
    </source>
</evidence>
<keyword evidence="6" id="KW-0472">Membrane</keyword>
<protein>
    <submittedName>
        <fullName evidence="11">Uncharacterized protein LOC117243557</fullName>
    </submittedName>
</protein>
<name>A0A6J3LPG0_9HYME</name>
<keyword evidence="3" id="KW-0812">Transmembrane</keyword>
<evidence type="ECO:0000256" key="5">
    <source>
        <dbReference type="ARBA" id="ARBA00022989"/>
    </source>
</evidence>
<reference evidence="11" key="1">
    <citation type="submission" date="2025-08" db="UniProtKB">
        <authorList>
            <consortium name="RefSeq"/>
        </authorList>
    </citation>
    <scope>IDENTIFICATION</scope>
    <source>
        <tissue evidence="11">Muscle</tissue>
    </source>
</reference>
<evidence type="ECO:0000313" key="10">
    <source>
        <dbReference type="Proteomes" id="UP000504631"/>
    </source>
</evidence>
<dbReference type="InterPro" id="IPR050975">
    <property type="entry name" value="Sleep_regulator"/>
</dbReference>
<keyword evidence="4 9" id="KW-0732">Signal</keyword>
<keyword evidence="10" id="KW-1185">Reference proteome</keyword>
<evidence type="ECO:0000256" key="4">
    <source>
        <dbReference type="ARBA" id="ARBA00022729"/>
    </source>
</evidence>
<dbReference type="GeneID" id="117243557"/>
<accession>A0A6J3LPG0</accession>
<evidence type="ECO:0000256" key="7">
    <source>
        <dbReference type="ARBA" id="ARBA00023180"/>
    </source>
</evidence>
<feature type="signal peptide" evidence="9">
    <location>
        <begin position="1"/>
        <end position="23"/>
    </location>
</feature>
<keyword evidence="5" id="KW-1133">Transmembrane helix</keyword>
<evidence type="ECO:0000256" key="2">
    <source>
        <dbReference type="ARBA" id="ARBA00022622"/>
    </source>
</evidence>
<evidence type="ECO:0000313" key="11">
    <source>
        <dbReference type="RefSeq" id="XP_033367045.1"/>
    </source>
</evidence>
<evidence type="ECO:0000256" key="6">
    <source>
        <dbReference type="ARBA" id="ARBA00023136"/>
    </source>
</evidence>
<sequence length="153" mass="16821">MSSRITWMLVIFGLVVLLQSGLALRCWDCASNNNILCGDPLNITEHQAAFNTKHCETGSYEPVKHVCRKIVRRENNERVVIRQCSTLNVDEGDITDGPCSTTMTSGRHIIESCHICSTDLCNSATGASITQSLFVVALAIIGYRSLQSKYGIL</sequence>
<evidence type="ECO:0000256" key="9">
    <source>
        <dbReference type="SAM" id="SignalP"/>
    </source>
</evidence>
<dbReference type="AlphaFoldDB" id="A0A6J3LPG0"/>
<dbReference type="CDD" id="cd23593">
    <property type="entry name" value="TFP_LU_ECD_Twit"/>
    <property type="match status" value="1"/>
</dbReference>
<dbReference type="RefSeq" id="XP_033367045.1">
    <property type="nucleotide sequence ID" value="XM_033511154.1"/>
</dbReference>
<keyword evidence="8" id="KW-0449">Lipoprotein</keyword>
<dbReference type="GO" id="GO:0030431">
    <property type="term" value="P:sleep"/>
    <property type="evidence" value="ECO:0007669"/>
    <property type="project" value="InterPro"/>
</dbReference>
<dbReference type="GO" id="GO:0032222">
    <property type="term" value="P:regulation of synaptic transmission, cholinergic"/>
    <property type="evidence" value="ECO:0007669"/>
    <property type="project" value="InterPro"/>
</dbReference>
<evidence type="ECO:0000256" key="8">
    <source>
        <dbReference type="ARBA" id="ARBA00023288"/>
    </source>
</evidence>
<dbReference type="Pfam" id="PF17064">
    <property type="entry name" value="QVR"/>
    <property type="match status" value="1"/>
</dbReference>
<keyword evidence="7" id="KW-0325">Glycoprotein</keyword>
<evidence type="ECO:0000256" key="1">
    <source>
        <dbReference type="ARBA" id="ARBA00004589"/>
    </source>
</evidence>
<organism evidence="10 11">
    <name type="scientific">Bombus vosnesenskii</name>
    <dbReference type="NCBI Taxonomy" id="207650"/>
    <lineage>
        <taxon>Eukaryota</taxon>
        <taxon>Metazoa</taxon>
        <taxon>Ecdysozoa</taxon>
        <taxon>Arthropoda</taxon>
        <taxon>Hexapoda</taxon>
        <taxon>Insecta</taxon>
        <taxon>Pterygota</taxon>
        <taxon>Neoptera</taxon>
        <taxon>Endopterygota</taxon>
        <taxon>Hymenoptera</taxon>
        <taxon>Apocrita</taxon>
        <taxon>Aculeata</taxon>
        <taxon>Apoidea</taxon>
        <taxon>Anthophila</taxon>
        <taxon>Apidae</taxon>
        <taxon>Bombus</taxon>
        <taxon>Pyrobombus</taxon>
    </lineage>
</organism>
<gene>
    <name evidence="11" type="primary">LOC117243557</name>
</gene>
<dbReference type="PANTHER" id="PTHR33562">
    <property type="entry name" value="ATILLA, ISOFORM B-RELATED-RELATED"/>
    <property type="match status" value="1"/>
</dbReference>
<feature type="chain" id="PRO_5027083557" evidence="9">
    <location>
        <begin position="24"/>
        <end position="153"/>
    </location>
</feature>
<dbReference type="InterPro" id="IPR031424">
    <property type="entry name" value="QVR-like"/>
</dbReference>
<dbReference type="Proteomes" id="UP000504631">
    <property type="component" value="Unplaced"/>
</dbReference>
<keyword evidence="2" id="KW-0336">GPI-anchor</keyword>
<dbReference type="GO" id="GO:0098552">
    <property type="term" value="C:side of membrane"/>
    <property type="evidence" value="ECO:0007669"/>
    <property type="project" value="UniProtKB-KW"/>
</dbReference>
<proteinExistence type="predicted"/>